<gene>
    <name evidence="4" type="ORF">NAB2_3015</name>
</gene>
<evidence type="ECO:0000313" key="5">
    <source>
        <dbReference type="Proteomes" id="UP000076872"/>
    </source>
</evidence>
<evidence type="ECO:0000256" key="2">
    <source>
        <dbReference type="SAM" id="Phobius"/>
    </source>
</evidence>
<reference evidence="4 5" key="1">
    <citation type="submission" date="2016-03" db="EMBL/GenBank/DDBJ databases">
        <title>Comparative genomics of 54 Lactobacillus plantarum strains reveals genomic uncoupling from niche constraints.</title>
        <authorList>
            <person name="Martino M.E."/>
        </authorList>
    </citation>
    <scope>NUCLEOTIDE SEQUENCE [LARGE SCALE GENOMIC DNA]</scope>
    <source>
        <strain evidence="4 5">NAB2</strain>
    </source>
</reference>
<organism evidence="4 5">
    <name type="scientific">Lactiplantibacillus plantarum</name>
    <name type="common">Lactobacillus plantarum</name>
    <dbReference type="NCBI Taxonomy" id="1590"/>
    <lineage>
        <taxon>Bacteria</taxon>
        <taxon>Bacillati</taxon>
        <taxon>Bacillota</taxon>
        <taxon>Bacilli</taxon>
        <taxon>Lactobacillales</taxon>
        <taxon>Lactobacillaceae</taxon>
        <taxon>Lactiplantibacillus</taxon>
    </lineage>
</organism>
<dbReference type="Proteomes" id="UP000076872">
    <property type="component" value="Unassembled WGS sequence"/>
</dbReference>
<dbReference type="Gene3D" id="1.10.10.10">
    <property type="entry name" value="Winged helix-like DNA-binding domain superfamily/Winged helix DNA-binding domain"/>
    <property type="match status" value="2"/>
</dbReference>
<proteinExistence type="predicted"/>
<evidence type="ECO:0000313" key="4">
    <source>
        <dbReference type="EMBL" id="KZV01106.1"/>
    </source>
</evidence>
<feature type="domain" description="Putative host cell surface-exposed lipoprotein Ltp-like HTH region" evidence="3">
    <location>
        <begin position="304"/>
        <end position="350"/>
    </location>
</feature>
<feature type="region of interest" description="Disordered" evidence="1">
    <location>
        <begin position="253"/>
        <end position="311"/>
    </location>
</feature>
<dbReference type="InterPro" id="IPR011434">
    <property type="entry name" value="Ltp-like_HTH"/>
</dbReference>
<feature type="compositionally biased region" description="Low complexity" evidence="1">
    <location>
        <begin position="266"/>
        <end position="280"/>
    </location>
</feature>
<accession>A0AAW3RAM0</accession>
<feature type="domain" description="Putative host cell surface-exposed lipoprotein Ltp-like HTH region" evidence="3">
    <location>
        <begin position="354"/>
        <end position="401"/>
    </location>
</feature>
<comment type="caution">
    <text evidence="4">The sequence shown here is derived from an EMBL/GenBank/DDBJ whole genome shotgun (WGS) entry which is preliminary data.</text>
</comment>
<dbReference type="AlphaFoldDB" id="A0AAW3RAM0"/>
<name>A0AAW3RAM0_LACPN</name>
<dbReference type="RefSeq" id="WP_236944028.1">
    <property type="nucleotide sequence ID" value="NZ_CP013749.1"/>
</dbReference>
<evidence type="ECO:0000256" key="1">
    <source>
        <dbReference type="SAM" id="MobiDB-lite"/>
    </source>
</evidence>
<feature type="transmembrane region" description="Helical" evidence="2">
    <location>
        <begin position="82"/>
        <end position="100"/>
    </location>
</feature>
<dbReference type="Pfam" id="PF07553">
    <property type="entry name" value="Lipoprotein_Ltp"/>
    <property type="match status" value="2"/>
</dbReference>
<sequence>MSTLGLLSFLGGIICLFGFIFSKKKLWSQILAIFGIIIVLTSFHAPAALIMGILFILLGLYGSEIITITNFKFFNNSKKSKVILAICSIFIVILVAIFTSDPTSETSSKTTSTSDSQNTKVYSTQDLKVTVSKAIVHNTDWLIKGKTKAPNNSKIAAVIIDNSSDAITDMPISTSDDIKWAKVKDGNFSAYIEPLQAFNASKRHAGDTVTVYIVALENYEKKDTDTIPAHVRKQIKKTKPYTLTLTKAQADYQNSLDDSKKDSKKASSSSSKETSSSSNIDKNDDSESLSSSNSSTSSSKVSSEDKAALEKAQDYATEMNMSKQGVYEQLTSDSGEGFTTESAQYAINHLTNIDWNANALAKAKDYQSEMSMSRSAILDQLTSSAGEQFTQSQAQYAVDHLPK</sequence>
<keyword evidence="2" id="KW-0812">Transmembrane</keyword>
<feature type="compositionally biased region" description="Basic and acidic residues" evidence="1">
    <location>
        <begin position="302"/>
        <end position="311"/>
    </location>
</feature>
<keyword evidence="2" id="KW-0472">Membrane</keyword>
<dbReference type="InterPro" id="IPR036388">
    <property type="entry name" value="WH-like_DNA-bd_sf"/>
</dbReference>
<feature type="compositionally biased region" description="Low complexity" evidence="1">
    <location>
        <begin position="288"/>
        <end position="301"/>
    </location>
</feature>
<feature type="transmembrane region" description="Helical" evidence="2">
    <location>
        <begin position="32"/>
        <end position="61"/>
    </location>
</feature>
<keyword evidence="2" id="KW-1133">Transmembrane helix</keyword>
<evidence type="ECO:0000259" key="3">
    <source>
        <dbReference type="Pfam" id="PF07553"/>
    </source>
</evidence>
<protein>
    <submittedName>
        <fullName evidence="4">Prophage Lp1 protein 5</fullName>
    </submittedName>
</protein>
<dbReference type="EMBL" id="LUXO01000035">
    <property type="protein sequence ID" value="KZV01106.1"/>
    <property type="molecule type" value="Genomic_DNA"/>
</dbReference>